<evidence type="ECO:0000313" key="2">
    <source>
        <dbReference type="EMBL" id="KAF5536299.1"/>
    </source>
</evidence>
<accession>A0A8H5IGC2</accession>
<comment type="caution">
    <text evidence="2">The sequence shown here is derived from an EMBL/GenBank/DDBJ whole genome shotgun (WGS) entry which is preliminary data.</text>
</comment>
<dbReference type="Proteomes" id="UP000522262">
    <property type="component" value="Unassembled WGS sequence"/>
</dbReference>
<feature type="signal peptide" evidence="1">
    <location>
        <begin position="1"/>
        <end position="18"/>
    </location>
</feature>
<organism evidence="2 3">
    <name type="scientific">Fusarium mexicanum</name>
    <dbReference type="NCBI Taxonomy" id="751941"/>
    <lineage>
        <taxon>Eukaryota</taxon>
        <taxon>Fungi</taxon>
        <taxon>Dikarya</taxon>
        <taxon>Ascomycota</taxon>
        <taxon>Pezizomycotina</taxon>
        <taxon>Sordariomycetes</taxon>
        <taxon>Hypocreomycetidae</taxon>
        <taxon>Hypocreales</taxon>
        <taxon>Nectriaceae</taxon>
        <taxon>Fusarium</taxon>
        <taxon>Fusarium fujikuroi species complex</taxon>
    </lineage>
</organism>
<name>A0A8H5IGC2_9HYPO</name>
<evidence type="ECO:0000313" key="3">
    <source>
        <dbReference type="Proteomes" id="UP000522262"/>
    </source>
</evidence>
<feature type="chain" id="PRO_5034881372" evidence="1">
    <location>
        <begin position="19"/>
        <end position="238"/>
    </location>
</feature>
<dbReference type="AlphaFoldDB" id="A0A8H5IGC2"/>
<keyword evidence="1" id="KW-0732">Signal</keyword>
<sequence length="238" mass="26783">MSGLEPLAALGLVCNVLQLVEVGLKTATLCKNVYRTGDPDPDLNIYAQSLAATASSLTRSLEVSQQPLNIEDARLLTLARNCRDAEAEWRKKTPARFLSQHQPRKRDRLGAVFRGIINKPEIDRLERQLQKAKESLETDLLVDIFKSIDVSKAQANDLQDKFLDLLQATSTSEKKLRDLIQAQLALVNTQISDRIGIFLCTFKCVRTLACLRFKNLRAAGSWIWVMTPTSPENYQVDR</sequence>
<protein>
    <submittedName>
        <fullName evidence="2">NACHT domain-containing protein</fullName>
    </submittedName>
</protein>
<evidence type="ECO:0000256" key="1">
    <source>
        <dbReference type="SAM" id="SignalP"/>
    </source>
</evidence>
<reference evidence="2 3" key="1">
    <citation type="submission" date="2020-05" db="EMBL/GenBank/DDBJ databases">
        <title>Identification and distribution of gene clusters putatively required for synthesis of sphingolipid metabolism inhibitors in phylogenetically diverse species of the filamentous fungus Fusarium.</title>
        <authorList>
            <person name="Kim H.-S."/>
            <person name="Busman M."/>
            <person name="Brown D.W."/>
            <person name="Divon H."/>
            <person name="Uhlig S."/>
            <person name="Proctor R.H."/>
        </authorList>
    </citation>
    <scope>NUCLEOTIDE SEQUENCE [LARGE SCALE GENOMIC DNA]</scope>
    <source>
        <strain evidence="2 3">NRRL 53147</strain>
    </source>
</reference>
<dbReference type="EMBL" id="JAAOAM010000259">
    <property type="protein sequence ID" value="KAF5536299.1"/>
    <property type="molecule type" value="Genomic_DNA"/>
</dbReference>
<keyword evidence="3" id="KW-1185">Reference proteome</keyword>
<gene>
    <name evidence="2" type="ORF">FMEXI_10394</name>
</gene>
<proteinExistence type="predicted"/>